<dbReference type="Gene3D" id="2.60.120.200">
    <property type="match status" value="1"/>
</dbReference>
<dbReference type="EMBL" id="LAZR01022470">
    <property type="protein sequence ID" value="KKL81770.1"/>
    <property type="molecule type" value="Genomic_DNA"/>
</dbReference>
<evidence type="ECO:0000313" key="1">
    <source>
        <dbReference type="EMBL" id="KKL81770.1"/>
    </source>
</evidence>
<protein>
    <submittedName>
        <fullName evidence="1">Uncharacterized protein</fullName>
    </submittedName>
</protein>
<dbReference type="AlphaFoldDB" id="A0A0F9HJD0"/>
<reference evidence="1" key="1">
    <citation type="journal article" date="2015" name="Nature">
        <title>Complex archaea that bridge the gap between prokaryotes and eukaryotes.</title>
        <authorList>
            <person name="Spang A."/>
            <person name="Saw J.H."/>
            <person name="Jorgensen S.L."/>
            <person name="Zaremba-Niedzwiedzka K."/>
            <person name="Martijn J."/>
            <person name="Lind A.E."/>
            <person name="van Eijk R."/>
            <person name="Schleper C."/>
            <person name="Guy L."/>
            <person name="Ettema T.J."/>
        </authorList>
    </citation>
    <scope>NUCLEOTIDE SEQUENCE</scope>
</reference>
<accession>A0A0F9HJD0</accession>
<gene>
    <name evidence="1" type="ORF">LCGC14_1991420</name>
</gene>
<name>A0A0F9HJD0_9ZZZZ</name>
<sequence length="239" mass="27162">MSVHYDSLAINRNMALDLPFREGVGVPTHSIARTHPLVTVVSAPVWTTLDSGLGYLTLDGAADYLWASAADTTLLDFTNTDYSVGGWFRIDSGGDDDKTLMSRFLLSNTGWELYHYTTLTLQMRHHHLSLAPILRSSAYSHGWAYGVWYFMGFSRLQATQSAIFYRGDVVGNFNALTTICNGGLLDPDSSPVNLNIGRNPLNENHNKGGFWRPRWWFERALTFSEWQQIWEKEVEWFRS</sequence>
<comment type="caution">
    <text evidence="1">The sequence shown here is derived from an EMBL/GenBank/DDBJ whole genome shotgun (WGS) entry which is preliminary data.</text>
</comment>
<proteinExistence type="predicted"/>
<organism evidence="1">
    <name type="scientific">marine sediment metagenome</name>
    <dbReference type="NCBI Taxonomy" id="412755"/>
    <lineage>
        <taxon>unclassified sequences</taxon>
        <taxon>metagenomes</taxon>
        <taxon>ecological metagenomes</taxon>
    </lineage>
</organism>